<evidence type="ECO:0000313" key="4">
    <source>
        <dbReference type="Proteomes" id="UP000253370"/>
    </source>
</evidence>
<keyword evidence="1" id="KW-1133">Transmembrane helix</keyword>
<dbReference type="Pfam" id="PF07331">
    <property type="entry name" value="TctB"/>
    <property type="match status" value="1"/>
</dbReference>
<dbReference type="OrthoDB" id="5186924at2"/>
<protein>
    <recommendedName>
        <fullName evidence="2">DUF1468 domain-containing protein</fullName>
    </recommendedName>
</protein>
<keyword evidence="1" id="KW-0812">Transmembrane</keyword>
<dbReference type="AlphaFoldDB" id="A0A365UBI4"/>
<organism evidence="3 4">
    <name type="scientific">Rhodosalinus halophilus</name>
    <dbReference type="NCBI Taxonomy" id="2259333"/>
    <lineage>
        <taxon>Bacteria</taxon>
        <taxon>Pseudomonadati</taxon>
        <taxon>Pseudomonadota</taxon>
        <taxon>Alphaproteobacteria</taxon>
        <taxon>Rhodobacterales</taxon>
        <taxon>Paracoccaceae</taxon>
        <taxon>Rhodosalinus</taxon>
    </lineage>
</organism>
<comment type="caution">
    <text evidence="3">The sequence shown here is derived from an EMBL/GenBank/DDBJ whole genome shotgun (WGS) entry which is preliminary data.</text>
</comment>
<dbReference type="Proteomes" id="UP000253370">
    <property type="component" value="Unassembled WGS sequence"/>
</dbReference>
<dbReference type="PROSITE" id="PS51257">
    <property type="entry name" value="PROKAR_LIPOPROTEIN"/>
    <property type="match status" value="1"/>
</dbReference>
<sequence>MARDTPKGVDFTDLVVGLAAMAGCAITAWISTGYELGTPRRMGAGAFPFVLSLLGLCFGAAIAARAVLAPEHMGAPVRWRRLVFVSAAFLLFAAAIEPLGLLLTIPVVTILGARADPEARLGESLLLGLGLAAGIWVVFVKLLGLGIPVLPGEA</sequence>
<evidence type="ECO:0000259" key="2">
    <source>
        <dbReference type="Pfam" id="PF07331"/>
    </source>
</evidence>
<dbReference type="InterPro" id="IPR009936">
    <property type="entry name" value="DUF1468"/>
</dbReference>
<reference evidence="3 4" key="1">
    <citation type="submission" date="2018-07" db="EMBL/GenBank/DDBJ databases">
        <title>Rhodosalinus sp. strain E84T genomic sequence and assembly.</title>
        <authorList>
            <person name="Liu Z.-W."/>
            <person name="Lu D.-C."/>
        </authorList>
    </citation>
    <scope>NUCLEOTIDE SEQUENCE [LARGE SCALE GENOMIC DNA]</scope>
    <source>
        <strain evidence="3 4">E84</strain>
    </source>
</reference>
<feature type="transmembrane region" description="Helical" evidence="1">
    <location>
        <begin position="125"/>
        <end position="150"/>
    </location>
</feature>
<dbReference type="RefSeq" id="WP_113289077.1">
    <property type="nucleotide sequence ID" value="NZ_QNTQ01000006.1"/>
</dbReference>
<dbReference type="EMBL" id="QNTQ01000006">
    <property type="protein sequence ID" value="RBI85818.1"/>
    <property type="molecule type" value="Genomic_DNA"/>
</dbReference>
<feature type="transmembrane region" description="Helical" evidence="1">
    <location>
        <begin position="88"/>
        <end position="113"/>
    </location>
</feature>
<gene>
    <name evidence="3" type="ORF">DRV85_08850</name>
</gene>
<accession>A0A365UBI4</accession>
<proteinExistence type="predicted"/>
<name>A0A365UBI4_9RHOB</name>
<feature type="domain" description="DUF1468" evidence="2">
    <location>
        <begin position="15"/>
        <end position="148"/>
    </location>
</feature>
<feature type="transmembrane region" description="Helical" evidence="1">
    <location>
        <begin position="14"/>
        <end position="34"/>
    </location>
</feature>
<keyword evidence="1" id="KW-0472">Membrane</keyword>
<evidence type="ECO:0000256" key="1">
    <source>
        <dbReference type="SAM" id="Phobius"/>
    </source>
</evidence>
<feature type="transmembrane region" description="Helical" evidence="1">
    <location>
        <begin position="46"/>
        <end position="68"/>
    </location>
</feature>
<evidence type="ECO:0000313" key="3">
    <source>
        <dbReference type="EMBL" id="RBI85818.1"/>
    </source>
</evidence>
<keyword evidence="4" id="KW-1185">Reference proteome</keyword>